<dbReference type="NCBIfam" id="TIGR00710">
    <property type="entry name" value="efflux_Bcr_CflA"/>
    <property type="match status" value="1"/>
</dbReference>
<sequence length="397" mass="43299">MQNKRKEYIVVLTLGLLTALGPFSIDMYLPAFPALASSLNSSIDHIQLSLTSFFIGISIGQLIYGPLTDRFGRKKPLIIGLTIYLLASLCSLWVHNAEQLIALRFMQALGACAGMVVSRAMVRDIFPLTESARVFSSLMLVMGIAPVIAPTVGGFMLKWSNWQAIFLTLALISFLMLLMTIFALPESKTPDKTIQLKPGAIFKEYWLVLQNSIFLKYCLLGSLVSAGLFSYIAGSPFLAMKIYHISAENYGLLFGLNAIGIIGGSQVNRFLLKRFESVEIIKVMTTVMLVCGLLLPIAAYLNAPMVVVLTILFCYISCYGFINPNASAIALSPFIKNAGFASALLGSTQMLFGVLASASISFFHNGTEMPMMIIVCICGLAVFTISRKTAKEQIEIA</sequence>
<dbReference type="InterPro" id="IPR036259">
    <property type="entry name" value="MFS_trans_sf"/>
</dbReference>
<accession>A0A9X2EZ11</accession>
<evidence type="ECO:0000256" key="5">
    <source>
        <dbReference type="ARBA" id="ARBA00022692"/>
    </source>
</evidence>
<feature type="transmembrane region" description="Helical" evidence="8">
    <location>
        <begin position="369"/>
        <end position="386"/>
    </location>
</feature>
<evidence type="ECO:0000256" key="8">
    <source>
        <dbReference type="SAM" id="Phobius"/>
    </source>
</evidence>
<keyword evidence="6 8" id="KW-1133">Transmembrane helix</keyword>
<feature type="transmembrane region" description="Helical" evidence="8">
    <location>
        <begin position="338"/>
        <end position="363"/>
    </location>
</feature>
<keyword evidence="11" id="KW-1185">Reference proteome</keyword>
<dbReference type="PANTHER" id="PTHR23502:SF132">
    <property type="entry name" value="POLYAMINE TRANSPORTER 2-RELATED"/>
    <property type="match status" value="1"/>
</dbReference>
<dbReference type="CDD" id="cd17320">
    <property type="entry name" value="MFS_MdfA_MDR_like"/>
    <property type="match status" value="1"/>
</dbReference>
<keyword evidence="5 8" id="KW-0812">Transmembrane</keyword>
<dbReference type="Pfam" id="PF07690">
    <property type="entry name" value="MFS_1"/>
    <property type="match status" value="1"/>
</dbReference>
<dbReference type="RefSeq" id="WP_252585876.1">
    <property type="nucleotide sequence ID" value="NZ_JAMWYS010000006.1"/>
</dbReference>
<feature type="transmembrane region" description="Helical" evidence="8">
    <location>
        <begin position="205"/>
        <end position="232"/>
    </location>
</feature>
<evidence type="ECO:0000256" key="2">
    <source>
        <dbReference type="ARBA" id="ARBA00006236"/>
    </source>
</evidence>
<dbReference type="GO" id="GO:0042910">
    <property type="term" value="F:xenobiotic transmembrane transporter activity"/>
    <property type="evidence" value="ECO:0007669"/>
    <property type="project" value="InterPro"/>
</dbReference>
<dbReference type="InterPro" id="IPR011701">
    <property type="entry name" value="MFS"/>
</dbReference>
<dbReference type="InterPro" id="IPR004812">
    <property type="entry name" value="Efflux_drug-R_Bcr/CmlA"/>
</dbReference>
<evidence type="ECO:0000256" key="7">
    <source>
        <dbReference type="ARBA" id="ARBA00023136"/>
    </source>
</evidence>
<name>A0A9X2EZ11_9SPHI</name>
<comment type="similarity">
    <text evidence="2">Belongs to the major facilitator superfamily. Bcr/CmlA family.</text>
</comment>
<gene>
    <name evidence="10" type="ORF">NF867_02035</name>
</gene>
<proteinExistence type="inferred from homology"/>
<evidence type="ECO:0000256" key="3">
    <source>
        <dbReference type="ARBA" id="ARBA00022448"/>
    </source>
</evidence>
<dbReference type="Proteomes" id="UP001155182">
    <property type="component" value="Unassembled WGS sequence"/>
</dbReference>
<evidence type="ECO:0000259" key="9">
    <source>
        <dbReference type="PROSITE" id="PS50850"/>
    </source>
</evidence>
<feature type="domain" description="Major facilitator superfamily (MFS) profile" evidence="9">
    <location>
        <begin position="10"/>
        <end position="390"/>
    </location>
</feature>
<evidence type="ECO:0000313" key="11">
    <source>
        <dbReference type="Proteomes" id="UP001155182"/>
    </source>
</evidence>
<dbReference type="GO" id="GO:0005886">
    <property type="term" value="C:plasma membrane"/>
    <property type="evidence" value="ECO:0007669"/>
    <property type="project" value="UniProtKB-SubCell"/>
</dbReference>
<comment type="caution">
    <text evidence="10">The sequence shown here is derived from an EMBL/GenBank/DDBJ whole genome shotgun (WGS) entry which is preliminary data.</text>
</comment>
<dbReference type="GO" id="GO:1990961">
    <property type="term" value="P:xenobiotic detoxification by transmembrane export across the plasma membrane"/>
    <property type="evidence" value="ECO:0007669"/>
    <property type="project" value="InterPro"/>
</dbReference>
<dbReference type="SUPFAM" id="SSF103473">
    <property type="entry name" value="MFS general substrate transporter"/>
    <property type="match status" value="1"/>
</dbReference>
<feature type="transmembrane region" description="Helical" evidence="8">
    <location>
        <begin position="77"/>
        <end position="95"/>
    </location>
</feature>
<feature type="transmembrane region" description="Helical" evidence="8">
    <location>
        <begin position="307"/>
        <end position="326"/>
    </location>
</feature>
<feature type="transmembrane region" description="Helical" evidence="8">
    <location>
        <begin position="252"/>
        <end position="271"/>
    </location>
</feature>
<dbReference type="Gene3D" id="1.20.1720.10">
    <property type="entry name" value="Multidrug resistance protein D"/>
    <property type="match status" value="1"/>
</dbReference>
<dbReference type="FunFam" id="1.20.1720.10:FF:000005">
    <property type="entry name" value="Bcr/CflA family efflux transporter"/>
    <property type="match status" value="1"/>
</dbReference>
<dbReference type="AlphaFoldDB" id="A0A9X2EZ11"/>
<dbReference type="EMBL" id="JAMWYS010000006">
    <property type="protein sequence ID" value="MCO4291644.1"/>
    <property type="molecule type" value="Genomic_DNA"/>
</dbReference>
<feature type="transmembrane region" description="Helical" evidence="8">
    <location>
        <begin position="134"/>
        <end position="156"/>
    </location>
</feature>
<dbReference type="PROSITE" id="PS50850">
    <property type="entry name" value="MFS"/>
    <property type="match status" value="1"/>
</dbReference>
<organism evidence="10 11">
    <name type="scientific">Solitalea agri</name>
    <dbReference type="NCBI Taxonomy" id="2953739"/>
    <lineage>
        <taxon>Bacteria</taxon>
        <taxon>Pseudomonadati</taxon>
        <taxon>Bacteroidota</taxon>
        <taxon>Sphingobacteriia</taxon>
        <taxon>Sphingobacteriales</taxon>
        <taxon>Sphingobacteriaceae</taxon>
        <taxon>Solitalea</taxon>
    </lineage>
</organism>
<feature type="transmembrane region" description="Helical" evidence="8">
    <location>
        <begin position="283"/>
        <end position="301"/>
    </location>
</feature>
<dbReference type="InterPro" id="IPR020846">
    <property type="entry name" value="MFS_dom"/>
</dbReference>
<reference evidence="10" key="1">
    <citation type="submission" date="2022-06" db="EMBL/GenBank/DDBJ databases">
        <title>Solitalea sp. MAHUQ-68 isolated from rhizospheric soil.</title>
        <authorList>
            <person name="Huq M.A."/>
        </authorList>
    </citation>
    <scope>NUCLEOTIDE SEQUENCE</scope>
    <source>
        <strain evidence="10">MAHUQ-68</strain>
    </source>
</reference>
<evidence type="ECO:0000256" key="4">
    <source>
        <dbReference type="ARBA" id="ARBA00022475"/>
    </source>
</evidence>
<keyword evidence="3" id="KW-0813">Transport</keyword>
<dbReference type="PANTHER" id="PTHR23502">
    <property type="entry name" value="MAJOR FACILITATOR SUPERFAMILY"/>
    <property type="match status" value="1"/>
</dbReference>
<comment type="subcellular location">
    <subcellularLocation>
        <location evidence="1">Cell membrane</location>
        <topology evidence="1">Multi-pass membrane protein</topology>
    </subcellularLocation>
</comment>
<evidence type="ECO:0000256" key="6">
    <source>
        <dbReference type="ARBA" id="ARBA00022989"/>
    </source>
</evidence>
<feature type="transmembrane region" description="Helical" evidence="8">
    <location>
        <begin position="46"/>
        <end position="65"/>
    </location>
</feature>
<keyword evidence="7 8" id="KW-0472">Membrane</keyword>
<protein>
    <submittedName>
        <fullName evidence="10">Multidrug effflux MFS transporter</fullName>
    </submittedName>
</protein>
<keyword evidence="4" id="KW-1003">Cell membrane</keyword>
<feature type="transmembrane region" description="Helical" evidence="8">
    <location>
        <begin position="101"/>
        <end position="122"/>
    </location>
</feature>
<evidence type="ECO:0000313" key="10">
    <source>
        <dbReference type="EMBL" id="MCO4291644.1"/>
    </source>
</evidence>
<feature type="transmembrane region" description="Helical" evidence="8">
    <location>
        <begin position="162"/>
        <end position="184"/>
    </location>
</feature>
<evidence type="ECO:0000256" key="1">
    <source>
        <dbReference type="ARBA" id="ARBA00004651"/>
    </source>
</evidence>